<sequence length="283" mass="30593">MTQDSPAPTAHPQRTELRADCANCAGLCCVALPFAASADFAVDKDAGQPCENLRPDFGCGIHAQLRDRGFPGCTVFDCFGAGQKVSRVTYGARNWRDTPGAAREMFEVFGVMRHLHELLLHLAEAADLPVGQPLRRELRSAYERVERLTRGSAEEVLRVDVPAHRERTGALLLRASETVRSRVRGRKKDHRGADLTGAALANAKLRGATLRGAVLIAARLNGADLRHADLLGADLRDAELGGADLTGSLFLTQPQLDSARGDGSTRIPERLGRPAHWVHGQST</sequence>
<dbReference type="InterPro" id="IPR001646">
    <property type="entry name" value="5peptide_repeat"/>
</dbReference>
<organism evidence="2 3">
    <name type="scientific">Streptomyces daqingensis</name>
    <dbReference type="NCBI Taxonomy" id="1472640"/>
    <lineage>
        <taxon>Bacteria</taxon>
        <taxon>Bacillati</taxon>
        <taxon>Actinomycetota</taxon>
        <taxon>Actinomycetes</taxon>
        <taxon>Kitasatosporales</taxon>
        <taxon>Streptomycetaceae</taxon>
        <taxon>Streptomyces</taxon>
    </lineage>
</organism>
<name>A0ABQ2MJS4_9ACTN</name>
<dbReference type="PANTHER" id="PTHR14136">
    <property type="entry name" value="BTB_POZ DOMAIN-CONTAINING PROTEIN KCTD9"/>
    <property type="match status" value="1"/>
</dbReference>
<dbReference type="Pfam" id="PF00805">
    <property type="entry name" value="Pentapeptide"/>
    <property type="match status" value="1"/>
</dbReference>
<dbReference type="Gene3D" id="2.160.20.80">
    <property type="entry name" value="E3 ubiquitin-protein ligase SopA"/>
    <property type="match status" value="1"/>
</dbReference>
<dbReference type="SUPFAM" id="SSF141571">
    <property type="entry name" value="Pentapeptide repeat-like"/>
    <property type="match status" value="1"/>
</dbReference>
<dbReference type="Proteomes" id="UP000631535">
    <property type="component" value="Unassembled WGS sequence"/>
</dbReference>
<evidence type="ECO:0008006" key="4">
    <source>
        <dbReference type="Google" id="ProtNLM"/>
    </source>
</evidence>
<reference evidence="3" key="1">
    <citation type="journal article" date="2019" name="Int. J. Syst. Evol. Microbiol.">
        <title>The Global Catalogue of Microorganisms (GCM) 10K type strain sequencing project: providing services to taxonomists for standard genome sequencing and annotation.</title>
        <authorList>
            <consortium name="The Broad Institute Genomics Platform"/>
            <consortium name="The Broad Institute Genome Sequencing Center for Infectious Disease"/>
            <person name="Wu L."/>
            <person name="Ma J."/>
        </authorList>
    </citation>
    <scope>NUCLEOTIDE SEQUENCE [LARGE SCALE GENOMIC DNA]</scope>
    <source>
        <strain evidence="3">CGMCC 4.7178</strain>
    </source>
</reference>
<dbReference type="EMBL" id="BMMP01000012">
    <property type="protein sequence ID" value="GGO52871.1"/>
    <property type="molecule type" value="Genomic_DNA"/>
</dbReference>
<proteinExistence type="predicted"/>
<feature type="region of interest" description="Disordered" evidence="1">
    <location>
        <begin position="257"/>
        <end position="283"/>
    </location>
</feature>
<comment type="caution">
    <text evidence="2">The sequence shown here is derived from an EMBL/GenBank/DDBJ whole genome shotgun (WGS) entry which is preliminary data.</text>
</comment>
<protein>
    <recommendedName>
        <fullName evidence="4">Pentapeptide repeat-containing protein</fullName>
    </recommendedName>
</protein>
<evidence type="ECO:0000313" key="2">
    <source>
        <dbReference type="EMBL" id="GGO52871.1"/>
    </source>
</evidence>
<keyword evidence="3" id="KW-1185">Reference proteome</keyword>
<evidence type="ECO:0000256" key="1">
    <source>
        <dbReference type="SAM" id="MobiDB-lite"/>
    </source>
</evidence>
<dbReference type="InterPro" id="IPR051082">
    <property type="entry name" value="Pentapeptide-BTB/POZ_domain"/>
</dbReference>
<dbReference type="PANTHER" id="PTHR14136:SF17">
    <property type="entry name" value="BTB_POZ DOMAIN-CONTAINING PROTEIN KCTD9"/>
    <property type="match status" value="1"/>
</dbReference>
<accession>A0ABQ2MJS4</accession>
<evidence type="ECO:0000313" key="3">
    <source>
        <dbReference type="Proteomes" id="UP000631535"/>
    </source>
</evidence>
<gene>
    <name evidence="2" type="ORF">GCM10012287_38180</name>
</gene>